<dbReference type="EMBL" id="RBNI01001309">
    <property type="protein sequence ID" value="RUP50600.1"/>
    <property type="molecule type" value="Genomic_DNA"/>
</dbReference>
<comment type="caution">
    <text evidence="1">The sequence shown here is derived from an EMBL/GenBank/DDBJ whole genome shotgun (WGS) entry which is preliminary data.</text>
</comment>
<protein>
    <submittedName>
        <fullName evidence="1">Uncharacterized protein</fullName>
    </submittedName>
</protein>
<proteinExistence type="predicted"/>
<dbReference type="AlphaFoldDB" id="A0A433DIC7"/>
<gene>
    <name evidence="1" type="ORF">BC936DRAFT_138435</name>
</gene>
<name>A0A433DIC7_9FUNG</name>
<feature type="non-terminal residue" evidence="1">
    <location>
        <position position="1"/>
    </location>
</feature>
<evidence type="ECO:0000313" key="2">
    <source>
        <dbReference type="Proteomes" id="UP000268093"/>
    </source>
</evidence>
<sequence>HRPPHPTPPHLPIPQKGLFSSTLRNYRTPKSGRRFPDPDCINLSETFFVELFEPSRSSNCPFRVVPLFSSRSQQAYLL</sequence>
<organism evidence="1 2">
    <name type="scientific">Jimgerdemannia flammicorona</name>
    <dbReference type="NCBI Taxonomy" id="994334"/>
    <lineage>
        <taxon>Eukaryota</taxon>
        <taxon>Fungi</taxon>
        <taxon>Fungi incertae sedis</taxon>
        <taxon>Mucoromycota</taxon>
        <taxon>Mucoromycotina</taxon>
        <taxon>Endogonomycetes</taxon>
        <taxon>Endogonales</taxon>
        <taxon>Endogonaceae</taxon>
        <taxon>Jimgerdemannia</taxon>
    </lineage>
</organism>
<evidence type="ECO:0000313" key="1">
    <source>
        <dbReference type="EMBL" id="RUP50600.1"/>
    </source>
</evidence>
<keyword evidence="2" id="KW-1185">Reference proteome</keyword>
<reference evidence="1 2" key="1">
    <citation type="journal article" date="2018" name="New Phytol.">
        <title>Phylogenomics of Endogonaceae and evolution of mycorrhizas within Mucoromycota.</title>
        <authorList>
            <person name="Chang Y."/>
            <person name="Desiro A."/>
            <person name="Na H."/>
            <person name="Sandor L."/>
            <person name="Lipzen A."/>
            <person name="Clum A."/>
            <person name="Barry K."/>
            <person name="Grigoriev I.V."/>
            <person name="Martin F.M."/>
            <person name="Stajich J.E."/>
            <person name="Smith M.E."/>
            <person name="Bonito G."/>
            <person name="Spatafora J.W."/>
        </authorList>
    </citation>
    <scope>NUCLEOTIDE SEQUENCE [LARGE SCALE GENOMIC DNA]</scope>
    <source>
        <strain evidence="1 2">GMNB39</strain>
    </source>
</reference>
<dbReference type="Proteomes" id="UP000268093">
    <property type="component" value="Unassembled WGS sequence"/>
</dbReference>
<accession>A0A433DIC7</accession>